<evidence type="ECO:0000259" key="2">
    <source>
        <dbReference type="PROSITE" id="PS51747"/>
    </source>
</evidence>
<sequence>MDNTETAQETPAHHKWMLEALKLARQALEKQEVPVGCVIVHNEKIIADGKNEPVQARNATRYAEICAVDKIIDSYKTNLQEGLKILSESTLSVTCEPCMMCAGALRLLGLKNVYYGCSNDRFGGCGSVLNVATDVIENYGQELKCIGGIESEEGMRFLKRFYTNTNGNAPQPIQKNKRIKQTVAVHPTEPVS</sequence>
<dbReference type="InterPro" id="IPR002125">
    <property type="entry name" value="CMP_dCMP_dom"/>
</dbReference>
<dbReference type="EMBL" id="CAJNOQ010001125">
    <property type="protein sequence ID" value="CAF0870099.1"/>
    <property type="molecule type" value="Genomic_DNA"/>
</dbReference>
<comment type="caution">
    <text evidence="4">The sequence shown here is derived from an EMBL/GenBank/DDBJ whole genome shotgun (WGS) entry which is preliminary data.</text>
</comment>
<evidence type="ECO:0000313" key="7">
    <source>
        <dbReference type="Proteomes" id="UP000663829"/>
    </source>
</evidence>
<organism evidence="4 7">
    <name type="scientific">Didymodactylos carnosus</name>
    <dbReference type="NCBI Taxonomy" id="1234261"/>
    <lineage>
        <taxon>Eukaryota</taxon>
        <taxon>Metazoa</taxon>
        <taxon>Spiralia</taxon>
        <taxon>Gnathifera</taxon>
        <taxon>Rotifera</taxon>
        <taxon>Eurotatoria</taxon>
        <taxon>Bdelloidea</taxon>
        <taxon>Philodinida</taxon>
        <taxon>Philodinidae</taxon>
        <taxon>Didymodactylos</taxon>
    </lineage>
</organism>
<protein>
    <recommendedName>
        <fullName evidence="2">CMP/dCMP-type deaminase domain-containing protein</fullName>
    </recommendedName>
</protein>
<dbReference type="Proteomes" id="UP000682733">
    <property type="component" value="Unassembled WGS sequence"/>
</dbReference>
<evidence type="ECO:0000313" key="3">
    <source>
        <dbReference type="EMBL" id="CAF0821787.1"/>
    </source>
</evidence>
<dbReference type="CDD" id="cd01285">
    <property type="entry name" value="nucleoside_deaminase"/>
    <property type="match status" value="1"/>
</dbReference>
<dbReference type="SUPFAM" id="SSF53927">
    <property type="entry name" value="Cytidine deaminase-like"/>
    <property type="match status" value="1"/>
</dbReference>
<dbReference type="GO" id="GO:0002100">
    <property type="term" value="P:tRNA wobble adenosine to inosine editing"/>
    <property type="evidence" value="ECO:0007669"/>
    <property type="project" value="InterPro"/>
</dbReference>
<dbReference type="PANTHER" id="PTHR11079">
    <property type="entry name" value="CYTOSINE DEAMINASE FAMILY MEMBER"/>
    <property type="match status" value="1"/>
</dbReference>
<keyword evidence="7" id="KW-1185">Reference proteome</keyword>
<dbReference type="AlphaFoldDB" id="A0A813XH79"/>
<dbReference type="EMBL" id="CAJNOK010001628">
    <property type="protein sequence ID" value="CAF0821787.1"/>
    <property type="molecule type" value="Genomic_DNA"/>
</dbReference>
<dbReference type="PANTHER" id="PTHR11079:SF149">
    <property type="entry name" value="TRNA-SPECIFIC ADENOSINE DEAMINASE 2"/>
    <property type="match status" value="1"/>
</dbReference>
<evidence type="ECO:0000313" key="4">
    <source>
        <dbReference type="EMBL" id="CAF0870099.1"/>
    </source>
</evidence>
<dbReference type="Pfam" id="PF00383">
    <property type="entry name" value="dCMP_cyt_deam_1"/>
    <property type="match status" value="1"/>
</dbReference>
<dbReference type="Proteomes" id="UP000663829">
    <property type="component" value="Unassembled WGS sequence"/>
</dbReference>
<accession>A0A813XH79</accession>
<dbReference type="Proteomes" id="UP000681722">
    <property type="component" value="Unassembled WGS sequence"/>
</dbReference>
<dbReference type="InterPro" id="IPR016193">
    <property type="entry name" value="Cytidine_deaminase-like"/>
</dbReference>
<evidence type="ECO:0000313" key="6">
    <source>
        <dbReference type="EMBL" id="CAF3657440.1"/>
    </source>
</evidence>
<keyword evidence="1" id="KW-0378">Hydrolase</keyword>
<dbReference type="GO" id="GO:0046872">
    <property type="term" value="F:metal ion binding"/>
    <property type="evidence" value="ECO:0007669"/>
    <property type="project" value="UniProtKB-KW"/>
</dbReference>
<dbReference type="GO" id="GO:0052717">
    <property type="term" value="F:tRNA-specific adenosine-34 deaminase activity"/>
    <property type="evidence" value="ECO:0007669"/>
    <property type="project" value="UniProtKB-EC"/>
</dbReference>
<dbReference type="EMBL" id="CAJOBC010001125">
    <property type="protein sequence ID" value="CAF3657440.1"/>
    <property type="molecule type" value="Genomic_DNA"/>
</dbReference>
<feature type="domain" description="CMP/dCMP-type deaminase" evidence="2">
    <location>
        <begin position="11"/>
        <end position="136"/>
    </location>
</feature>
<evidence type="ECO:0000313" key="5">
    <source>
        <dbReference type="EMBL" id="CAF3606109.1"/>
    </source>
</evidence>
<dbReference type="Proteomes" id="UP000677228">
    <property type="component" value="Unassembled WGS sequence"/>
</dbReference>
<evidence type="ECO:0000256" key="1">
    <source>
        <dbReference type="ARBA" id="ARBA00022801"/>
    </source>
</evidence>
<name>A0A813XH79_9BILA</name>
<gene>
    <name evidence="4" type="ORF">GPM918_LOCUS7053</name>
    <name evidence="3" type="ORF">OVA965_LOCUS5685</name>
    <name evidence="6" type="ORF">SRO942_LOCUS7053</name>
    <name evidence="5" type="ORF">TMI583_LOCUS5682</name>
</gene>
<dbReference type="Gene3D" id="3.40.140.10">
    <property type="entry name" value="Cytidine Deaminase, domain 2"/>
    <property type="match status" value="1"/>
</dbReference>
<dbReference type="PROSITE" id="PS51747">
    <property type="entry name" value="CYT_DCMP_DEAMINASES_2"/>
    <property type="match status" value="1"/>
</dbReference>
<proteinExistence type="predicted"/>
<dbReference type="EMBL" id="CAJOBA010001627">
    <property type="protein sequence ID" value="CAF3606109.1"/>
    <property type="molecule type" value="Genomic_DNA"/>
</dbReference>
<dbReference type="OrthoDB" id="408702at2759"/>
<reference evidence="4" key="1">
    <citation type="submission" date="2021-02" db="EMBL/GenBank/DDBJ databases">
        <authorList>
            <person name="Nowell W R."/>
        </authorList>
    </citation>
    <scope>NUCLEOTIDE SEQUENCE</scope>
</reference>